<dbReference type="GO" id="GO:0004034">
    <property type="term" value="F:aldose 1-epimerase activity"/>
    <property type="evidence" value="ECO:0007669"/>
    <property type="project" value="UniProtKB-EC"/>
</dbReference>
<proteinExistence type="inferred from homology"/>
<dbReference type="Proteomes" id="UP000260025">
    <property type="component" value="Unassembled WGS sequence"/>
</dbReference>
<comment type="caution">
    <text evidence="9">The sequence shown here is derived from an EMBL/GenBank/DDBJ whole genome shotgun (WGS) entry which is preliminary data.</text>
</comment>
<dbReference type="InterPro" id="IPR014718">
    <property type="entry name" value="GH-type_carb-bd"/>
</dbReference>
<accession>A0A3E2VWF6</accession>
<dbReference type="SUPFAM" id="SSF74650">
    <property type="entry name" value="Galactose mutarotase-like"/>
    <property type="match status" value="1"/>
</dbReference>
<dbReference type="GO" id="GO:0030246">
    <property type="term" value="F:carbohydrate binding"/>
    <property type="evidence" value="ECO:0007669"/>
    <property type="project" value="InterPro"/>
</dbReference>
<organism evidence="9 10">
    <name type="scientific">Clostridium innocuum</name>
    <dbReference type="NCBI Taxonomy" id="1522"/>
    <lineage>
        <taxon>Bacteria</taxon>
        <taxon>Bacillati</taxon>
        <taxon>Bacillota</taxon>
        <taxon>Clostridia</taxon>
        <taxon>Eubacteriales</taxon>
        <taxon>Clostridiaceae</taxon>
        <taxon>Clostridium</taxon>
    </lineage>
</organism>
<protein>
    <recommendedName>
        <fullName evidence="5">Aldose 1-epimerase</fullName>
        <ecNumber evidence="5">5.1.3.3</ecNumber>
    </recommendedName>
</protein>
<evidence type="ECO:0000256" key="1">
    <source>
        <dbReference type="ARBA" id="ARBA00005028"/>
    </source>
</evidence>
<reference evidence="9 10" key="1">
    <citation type="submission" date="2018-08" db="EMBL/GenBank/DDBJ databases">
        <title>A genome reference for cultivated species of the human gut microbiota.</title>
        <authorList>
            <person name="Zou Y."/>
            <person name="Xue W."/>
            <person name="Luo G."/>
        </authorList>
    </citation>
    <scope>NUCLEOTIDE SEQUENCE [LARGE SCALE GENOMIC DNA]</scope>
    <source>
        <strain evidence="9 10">OF01-2LB</strain>
    </source>
</reference>
<sequence>MITSRIFDPKYPEIKEYSLVSEKLIVNIINMGATITSVICRSDQTDVVLGYDTIDEYLRFDNYFGATIGRCANRIRNGRFDLNGKTYKLDINDACNALHGGKEGFHARLFAAEIQGDTLIMQYFSRDMEEGYPGNVSFRVSFTLCEDTLSVQYQAVSDKDTIVNFTNHSYFALQGQGKGTVDHQLLRMQASRYAENDENRLVSGVIKETAGTPFDFTKEKAIGTDIGKKENEQIRYANGYDHYFLFNEQQEHRVEAYDPRSGHRLRITSDLPGFHFYVPDYKEAHAGKGNAQYKGHCAFCIETSFMPDAINLHDPCETLLKAQEVFTSVTTYSFQ</sequence>
<name>A0A3E2VWF6_CLOIN</name>
<feature type="binding site" evidence="8">
    <location>
        <begin position="168"/>
        <end position="170"/>
    </location>
    <ligand>
        <name>beta-D-galactose</name>
        <dbReference type="ChEBI" id="CHEBI:27667"/>
    </ligand>
</feature>
<dbReference type="Pfam" id="PF01263">
    <property type="entry name" value="Aldose_epim"/>
    <property type="match status" value="1"/>
</dbReference>
<dbReference type="InterPro" id="IPR015443">
    <property type="entry name" value="Aldose_1-epimerase"/>
</dbReference>
<dbReference type="Gene3D" id="2.70.98.10">
    <property type="match status" value="1"/>
</dbReference>
<keyword evidence="4 5" id="KW-0119">Carbohydrate metabolism</keyword>
<dbReference type="PANTHER" id="PTHR10091:SF0">
    <property type="entry name" value="GALACTOSE MUTAROTASE"/>
    <property type="match status" value="1"/>
</dbReference>
<dbReference type="EC" id="5.1.3.3" evidence="5"/>
<gene>
    <name evidence="9" type="ORF">DXA38_11375</name>
</gene>
<evidence type="ECO:0000313" key="10">
    <source>
        <dbReference type="Proteomes" id="UP000260025"/>
    </source>
</evidence>
<dbReference type="RefSeq" id="WP_117443275.1">
    <property type="nucleotide sequence ID" value="NZ_JAKNHC010000017.1"/>
</dbReference>
<evidence type="ECO:0000256" key="3">
    <source>
        <dbReference type="ARBA" id="ARBA00023235"/>
    </source>
</evidence>
<comment type="pathway">
    <text evidence="1 5">Carbohydrate metabolism; hexose metabolism.</text>
</comment>
<evidence type="ECO:0000256" key="2">
    <source>
        <dbReference type="ARBA" id="ARBA00006206"/>
    </source>
</evidence>
<feature type="active site" description="Proton acceptor" evidence="6">
    <location>
        <position position="302"/>
    </location>
</feature>
<keyword evidence="3 5" id="KW-0413">Isomerase</keyword>
<evidence type="ECO:0000313" key="9">
    <source>
        <dbReference type="EMBL" id="RGC15157.1"/>
    </source>
</evidence>
<dbReference type="UniPathway" id="UPA00242"/>
<dbReference type="AlphaFoldDB" id="A0A3E2VWF6"/>
<dbReference type="EMBL" id="QVEV01000015">
    <property type="protein sequence ID" value="RGC15157.1"/>
    <property type="molecule type" value="Genomic_DNA"/>
</dbReference>
<comment type="catalytic activity">
    <reaction evidence="5">
        <text>alpha-D-glucose = beta-D-glucose</text>
        <dbReference type="Rhea" id="RHEA:10264"/>
        <dbReference type="ChEBI" id="CHEBI:15903"/>
        <dbReference type="ChEBI" id="CHEBI:17925"/>
        <dbReference type="EC" id="5.1.3.3"/>
    </reaction>
</comment>
<dbReference type="InterPro" id="IPR008183">
    <property type="entry name" value="Aldose_1/G6P_1-epimerase"/>
</dbReference>
<dbReference type="PIRSF" id="PIRSF005096">
    <property type="entry name" value="GALM"/>
    <property type="match status" value="1"/>
</dbReference>
<dbReference type="GO" id="GO:0033499">
    <property type="term" value="P:galactose catabolic process via UDP-galactose, Leloir pathway"/>
    <property type="evidence" value="ECO:0007669"/>
    <property type="project" value="TreeGrafter"/>
</dbReference>
<evidence type="ECO:0000256" key="5">
    <source>
        <dbReference type="PIRNR" id="PIRNR005096"/>
    </source>
</evidence>
<dbReference type="PANTHER" id="PTHR10091">
    <property type="entry name" value="ALDOSE-1-EPIMERASE"/>
    <property type="match status" value="1"/>
</dbReference>
<dbReference type="OrthoDB" id="9779408at2"/>
<feature type="active site" description="Proton donor" evidence="6">
    <location>
        <position position="168"/>
    </location>
</feature>
<comment type="similarity">
    <text evidence="2 5">Belongs to the aldose epimerase family.</text>
</comment>
<dbReference type="GO" id="GO:0006006">
    <property type="term" value="P:glucose metabolic process"/>
    <property type="evidence" value="ECO:0007669"/>
    <property type="project" value="TreeGrafter"/>
</dbReference>
<evidence type="ECO:0000256" key="4">
    <source>
        <dbReference type="ARBA" id="ARBA00023277"/>
    </source>
</evidence>
<dbReference type="CDD" id="cd09019">
    <property type="entry name" value="galactose_mutarotase_like"/>
    <property type="match status" value="1"/>
</dbReference>
<dbReference type="InterPro" id="IPR011013">
    <property type="entry name" value="Gal_mutarotase_sf_dom"/>
</dbReference>
<feature type="binding site" evidence="7">
    <location>
        <position position="241"/>
    </location>
    <ligand>
        <name>beta-D-galactose</name>
        <dbReference type="ChEBI" id="CHEBI:27667"/>
    </ligand>
</feature>
<evidence type="ECO:0000256" key="7">
    <source>
        <dbReference type="PIRSR" id="PIRSR005096-2"/>
    </source>
</evidence>
<feature type="binding site" evidence="8">
    <location>
        <begin position="73"/>
        <end position="74"/>
    </location>
    <ligand>
        <name>beta-D-galactose</name>
        <dbReference type="ChEBI" id="CHEBI:27667"/>
    </ligand>
</feature>
<evidence type="ECO:0000256" key="6">
    <source>
        <dbReference type="PIRSR" id="PIRSR005096-1"/>
    </source>
</evidence>
<dbReference type="InterPro" id="IPR047215">
    <property type="entry name" value="Galactose_mutarotase-like"/>
</dbReference>
<evidence type="ECO:0000256" key="8">
    <source>
        <dbReference type="PIRSR" id="PIRSR005096-3"/>
    </source>
</evidence>